<dbReference type="Proteomes" id="UP001273166">
    <property type="component" value="Unassembled WGS sequence"/>
</dbReference>
<organism evidence="2 3">
    <name type="scientific">Chaetomium strumarium</name>
    <dbReference type="NCBI Taxonomy" id="1170767"/>
    <lineage>
        <taxon>Eukaryota</taxon>
        <taxon>Fungi</taxon>
        <taxon>Dikarya</taxon>
        <taxon>Ascomycota</taxon>
        <taxon>Pezizomycotina</taxon>
        <taxon>Sordariomycetes</taxon>
        <taxon>Sordariomycetidae</taxon>
        <taxon>Sordariales</taxon>
        <taxon>Chaetomiaceae</taxon>
        <taxon>Chaetomium</taxon>
    </lineage>
</organism>
<dbReference type="RefSeq" id="XP_062727079.1">
    <property type="nucleotide sequence ID" value="XM_062871222.1"/>
</dbReference>
<keyword evidence="3" id="KW-1185">Reference proteome</keyword>
<accession>A0AAJ0M716</accession>
<sequence length="232" mass="25934">MTRPRLKGLKRSKSSTNWNASWSRRPCRLMTMRMVGGFWVHFPILRLVFGDQQDPDTQPDEHAVVPEAIAFAGMVKACVPQFAPDRNGLYACSYKETSTSGVSSEARTWNSARELANSGKPGGGRKVDYALLLQCRRDSQLHVAISQACFSLQSQIGGKSHVNETDYQKIQFKPIAVAIEAKRITAGGDRVVQLGLWTAAWHARMEQFRMLQAQPTRVLLQLEMAVGLYHCP</sequence>
<protein>
    <recommendedName>
        <fullName evidence="1">PD-(D/E)XK nuclease-like domain-containing protein</fullName>
    </recommendedName>
</protein>
<name>A0AAJ0M716_9PEZI</name>
<dbReference type="EMBL" id="JAUDZG010000001">
    <property type="protein sequence ID" value="KAK3311299.1"/>
    <property type="molecule type" value="Genomic_DNA"/>
</dbReference>
<dbReference type="InterPro" id="IPR046797">
    <property type="entry name" value="PDDEXK_12"/>
</dbReference>
<evidence type="ECO:0000313" key="2">
    <source>
        <dbReference type="EMBL" id="KAK3311299.1"/>
    </source>
</evidence>
<comment type="caution">
    <text evidence="2">The sequence shown here is derived from an EMBL/GenBank/DDBJ whole genome shotgun (WGS) entry which is preliminary data.</text>
</comment>
<dbReference type="Pfam" id="PF20516">
    <property type="entry name" value="PDDEXK_12"/>
    <property type="match status" value="1"/>
</dbReference>
<dbReference type="AlphaFoldDB" id="A0AAJ0M716"/>
<evidence type="ECO:0000313" key="3">
    <source>
        <dbReference type="Proteomes" id="UP001273166"/>
    </source>
</evidence>
<dbReference type="GeneID" id="87890051"/>
<proteinExistence type="predicted"/>
<feature type="domain" description="PD-(D/E)XK nuclease-like" evidence="1">
    <location>
        <begin position="40"/>
        <end position="216"/>
    </location>
</feature>
<reference evidence="2" key="2">
    <citation type="submission" date="2023-06" db="EMBL/GenBank/DDBJ databases">
        <authorList>
            <consortium name="Lawrence Berkeley National Laboratory"/>
            <person name="Mondo S.J."/>
            <person name="Hensen N."/>
            <person name="Bonometti L."/>
            <person name="Westerberg I."/>
            <person name="Brannstrom I.O."/>
            <person name="Guillou S."/>
            <person name="Cros-Aarteil S."/>
            <person name="Calhoun S."/>
            <person name="Haridas S."/>
            <person name="Kuo A."/>
            <person name="Pangilinan J."/>
            <person name="Riley R."/>
            <person name="Labutti K."/>
            <person name="Andreopoulos B."/>
            <person name="Lipzen A."/>
            <person name="Chen C."/>
            <person name="Yanf M."/>
            <person name="Daum C."/>
            <person name="Ng V."/>
            <person name="Clum A."/>
            <person name="Steindorff A."/>
            <person name="Ohm R."/>
            <person name="Martin F."/>
            <person name="Silar P."/>
            <person name="Natvig D."/>
            <person name="Lalanne C."/>
            <person name="Gautier V."/>
            <person name="Ament-Velasquez S.L."/>
            <person name="Kruys A."/>
            <person name="Hutchinson M.I."/>
            <person name="Powell A.J."/>
            <person name="Barry K."/>
            <person name="Miller A.N."/>
            <person name="Grigoriev I.V."/>
            <person name="Debuchy R."/>
            <person name="Gladieux P."/>
            <person name="Thoren M.H."/>
            <person name="Johannesson H."/>
        </authorList>
    </citation>
    <scope>NUCLEOTIDE SEQUENCE</scope>
    <source>
        <strain evidence="2">CBS 333.67</strain>
    </source>
</reference>
<reference evidence="2" key="1">
    <citation type="journal article" date="2023" name="Mol. Phylogenet. Evol.">
        <title>Genome-scale phylogeny and comparative genomics of the fungal order Sordariales.</title>
        <authorList>
            <person name="Hensen N."/>
            <person name="Bonometti L."/>
            <person name="Westerberg I."/>
            <person name="Brannstrom I.O."/>
            <person name="Guillou S."/>
            <person name="Cros-Aarteil S."/>
            <person name="Calhoun S."/>
            <person name="Haridas S."/>
            <person name="Kuo A."/>
            <person name="Mondo S."/>
            <person name="Pangilinan J."/>
            <person name="Riley R."/>
            <person name="LaButti K."/>
            <person name="Andreopoulos B."/>
            <person name="Lipzen A."/>
            <person name="Chen C."/>
            <person name="Yan M."/>
            <person name="Daum C."/>
            <person name="Ng V."/>
            <person name="Clum A."/>
            <person name="Steindorff A."/>
            <person name="Ohm R.A."/>
            <person name="Martin F."/>
            <person name="Silar P."/>
            <person name="Natvig D.O."/>
            <person name="Lalanne C."/>
            <person name="Gautier V."/>
            <person name="Ament-Velasquez S.L."/>
            <person name="Kruys A."/>
            <person name="Hutchinson M.I."/>
            <person name="Powell A.J."/>
            <person name="Barry K."/>
            <person name="Miller A.N."/>
            <person name="Grigoriev I.V."/>
            <person name="Debuchy R."/>
            <person name="Gladieux P."/>
            <person name="Hiltunen Thoren M."/>
            <person name="Johannesson H."/>
        </authorList>
    </citation>
    <scope>NUCLEOTIDE SEQUENCE</scope>
    <source>
        <strain evidence="2">CBS 333.67</strain>
    </source>
</reference>
<evidence type="ECO:0000259" key="1">
    <source>
        <dbReference type="Pfam" id="PF20516"/>
    </source>
</evidence>
<gene>
    <name evidence="2" type="ORF">B0T15DRAFT_69627</name>
</gene>